<evidence type="ECO:0000259" key="1">
    <source>
        <dbReference type="Pfam" id="PF13673"/>
    </source>
</evidence>
<dbReference type="InterPro" id="IPR000182">
    <property type="entry name" value="GNAT_dom"/>
</dbReference>
<dbReference type="Proteomes" id="UP001601059">
    <property type="component" value="Unassembled WGS sequence"/>
</dbReference>
<sequence>MTTHTWHFPEPMKNKPLTREEEKQLFYTIAEGIGDIFGEPVRVNADVGHLFEKKNGNRMINYSGKGLTLYTRVERNIYLEELFPYEDSTLFIADFFLTDQNTGMGTKLMKYLLKELQKTSIRAVTLHSENENSTRFWSRLGFKPMPGDTCLHGRPYMYLMLPKNNPTPSS</sequence>
<dbReference type="SUPFAM" id="SSF55729">
    <property type="entry name" value="Acyl-CoA N-acyltransferases (Nat)"/>
    <property type="match status" value="1"/>
</dbReference>
<organism evidence="2 3">
    <name type="scientific">Cytobacillus spartinae</name>
    <dbReference type="NCBI Taxonomy" id="3299023"/>
    <lineage>
        <taxon>Bacteria</taxon>
        <taxon>Bacillati</taxon>
        <taxon>Bacillota</taxon>
        <taxon>Bacilli</taxon>
        <taxon>Bacillales</taxon>
        <taxon>Bacillaceae</taxon>
        <taxon>Cytobacillus</taxon>
    </lineage>
</organism>
<keyword evidence="2" id="KW-0808">Transferase</keyword>
<dbReference type="EC" id="2.3.-.-" evidence="2"/>
<dbReference type="Pfam" id="PF13673">
    <property type="entry name" value="Acetyltransf_10"/>
    <property type="match status" value="1"/>
</dbReference>
<comment type="caution">
    <text evidence="2">The sequence shown here is derived from an EMBL/GenBank/DDBJ whole genome shotgun (WGS) entry which is preliminary data.</text>
</comment>
<protein>
    <submittedName>
        <fullName evidence="2">GNAT family N-acetyltransferase</fullName>
        <ecNumber evidence="2">2.3.-.-</ecNumber>
    </submittedName>
</protein>
<dbReference type="Gene3D" id="3.40.630.30">
    <property type="match status" value="1"/>
</dbReference>
<evidence type="ECO:0000313" key="3">
    <source>
        <dbReference type="Proteomes" id="UP001601059"/>
    </source>
</evidence>
<keyword evidence="3" id="KW-1185">Reference proteome</keyword>
<dbReference type="GO" id="GO:0016746">
    <property type="term" value="F:acyltransferase activity"/>
    <property type="evidence" value="ECO:0007669"/>
    <property type="project" value="UniProtKB-KW"/>
</dbReference>
<reference evidence="2 3" key="1">
    <citation type="submission" date="2024-08" db="EMBL/GenBank/DDBJ databases">
        <title>Two novel Cytobacillus novel species.</title>
        <authorList>
            <person name="Liu G."/>
        </authorList>
    </citation>
    <scope>NUCLEOTIDE SEQUENCE [LARGE SCALE GENOMIC DNA]</scope>
    <source>
        <strain evidence="2 3">FJAT-54145</strain>
    </source>
</reference>
<proteinExistence type="predicted"/>
<feature type="domain" description="N-acetyltransferase" evidence="1">
    <location>
        <begin position="100"/>
        <end position="148"/>
    </location>
</feature>
<gene>
    <name evidence="2" type="ORF">ACFYKX_11515</name>
</gene>
<dbReference type="InterPro" id="IPR016181">
    <property type="entry name" value="Acyl_CoA_acyltransferase"/>
</dbReference>
<dbReference type="EMBL" id="JBIACK010000004">
    <property type="protein sequence ID" value="MFE8701224.1"/>
    <property type="molecule type" value="Genomic_DNA"/>
</dbReference>
<name>A0ABW6KAN3_9BACI</name>
<accession>A0ABW6KAN3</accession>
<evidence type="ECO:0000313" key="2">
    <source>
        <dbReference type="EMBL" id="MFE8701224.1"/>
    </source>
</evidence>
<keyword evidence="2" id="KW-0012">Acyltransferase</keyword>
<dbReference type="RefSeq" id="WP_389361151.1">
    <property type="nucleotide sequence ID" value="NZ_JBIACK010000004.1"/>
</dbReference>